<comment type="caution">
    <text evidence="2">The sequence shown here is derived from an EMBL/GenBank/DDBJ whole genome shotgun (WGS) entry which is preliminary data.</text>
</comment>
<feature type="transmembrane region" description="Helical" evidence="1">
    <location>
        <begin position="16"/>
        <end position="36"/>
    </location>
</feature>
<evidence type="ECO:0000313" key="2">
    <source>
        <dbReference type="EMBL" id="KAJ4966317.1"/>
    </source>
</evidence>
<gene>
    <name evidence="2" type="ORF">NE237_018166</name>
</gene>
<dbReference type="AlphaFoldDB" id="A0A9Q0K9F2"/>
<keyword evidence="1" id="KW-0472">Membrane</keyword>
<dbReference type="EMBL" id="JAMYWD010000007">
    <property type="protein sequence ID" value="KAJ4966317.1"/>
    <property type="molecule type" value="Genomic_DNA"/>
</dbReference>
<keyword evidence="1" id="KW-1133">Transmembrane helix</keyword>
<dbReference type="Proteomes" id="UP001141806">
    <property type="component" value="Unassembled WGS sequence"/>
</dbReference>
<keyword evidence="1" id="KW-0812">Transmembrane</keyword>
<evidence type="ECO:0000313" key="3">
    <source>
        <dbReference type="Proteomes" id="UP001141806"/>
    </source>
</evidence>
<keyword evidence="3" id="KW-1185">Reference proteome</keyword>
<organism evidence="2 3">
    <name type="scientific">Protea cynaroides</name>
    <dbReference type="NCBI Taxonomy" id="273540"/>
    <lineage>
        <taxon>Eukaryota</taxon>
        <taxon>Viridiplantae</taxon>
        <taxon>Streptophyta</taxon>
        <taxon>Embryophyta</taxon>
        <taxon>Tracheophyta</taxon>
        <taxon>Spermatophyta</taxon>
        <taxon>Magnoliopsida</taxon>
        <taxon>Proteales</taxon>
        <taxon>Proteaceae</taxon>
        <taxon>Protea</taxon>
    </lineage>
</organism>
<dbReference type="OrthoDB" id="508259at2759"/>
<evidence type="ECO:0000256" key="1">
    <source>
        <dbReference type="SAM" id="Phobius"/>
    </source>
</evidence>
<dbReference type="PANTHER" id="PTHR33344">
    <property type="entry name" value="OS02G0761600 PROTEIN"/>
    <property type="match status" value="1"/>
</dbReference>
<protein>
    <recommendedName>
        <fullName evidence="4">Apple domain-containing protein</fullName>
    </recommendedName>
</protein>
<proteinExistence type="predicted"/>
<sequence>MVRGEGRGKLCSYKRTTVVICSINVVIAFYILHYFYSSIYIYSDNSGYNASKFTQYQIKRIEDSIRIRKASEPIELVRLARKIKKEFSREKNVPELSRSVKQLINKEILQKLKGLNAKASLSEQREVVESWRQGKLQEFKELTLGQTTLNSTIPAEEAKKLLRASDSDWTVLLEEIGLWMPTEIIHKEHHYKPESELELEDQFLPGRPIPPECHTEIHTDYGGVAVRWGFFHHTESAADCCQACLDHTIRAKPGELICNIWVYCPSEAGCYSPDIYEHKHQECWLKYAEKPQFDFKDKYSESYRDSHPTAPVIVPWVSGSGVYAETFKVHSCGCHRVLSSETY</sequence>
<dbReference type="PANTHER" id="PTHR33344:SF1">
    <property type="entry name" value="OS06G0214100 PROTEIN"/>
    <property type="match status" value="1"/>
</dbReference>
<name>A0A9Q0K9F2_9MAGN</name>
<accession>A0A9Q0K9F2</accession>
<evidence type="ECO:0008006" key="4">
    <source>
        <dbReference type="Google" id="ProtNLM"/>
    </source>
</evidence>
<reference evidence="2" key="1">
    <citation type="journal article" date="2023" name="Plant J.">
        <title>The genome of the king protea, Protea cynaroides.</title>
        <authorList>
            <person name="Chang J."/>
            <person name="Duong T.A."/>
            <person name="Schoeman C."/>
            <person name="Ma X."/>
            <person name="Roodt D."/>
            <person name="Barker N."/>
            <person name="Li Z."/>
            <person name="Van de Peer Y."/>
            <person name="Mizrachi E."/>
        </authorList>
    </citation>
    <scope>NUCLEOTIDE SEQUENCE</scope>
    <source>
        <tissue evidence="2">Young leaves</tissue>
    </source>
</reference>